<keyword evidence="2" id="KW-0813">Transport</keyword>
<feature type="transmembrane region" description="Helical" evidence="11">
    <location>
        <begin position="39"/>
        <end position="59"/>
    </location>
</feature>
<feature type="transmembrane region" description="Helical" evidence="11">
    <location>
        <begin position="256"/>
        <end position="289"/>
    </location>
</feature>
<evidence type="ECO:0000256" key="9">
    <source>
        <dbReference type="ARBA" id="ARBA00035611"/>
    </source>
</evidence>
<feature type="transmembrane region" description="Helical" evidence="11">
    <location>
        <begin position="175"/>
        <end position="192"/>
    </location>
</feature>
<comment type="caution">
    <text evidence="12">The sequence shown here is derived from an EMBL/GenBank/DDBJ whole genome shotgun (WGS) entry which is preliminary data.</text>
</comment>
<evidence type="ECO:0000256" key="5">
    <source>
        <dbReference type="ARBA" id="ARBA00022597"/>
    </source>
</evidence>
<evidence type="ECO:0000256" key="11">
    <source>
        <dbReference type="SAM" id="Phobius"/>
    </source>
</evidence>
<dbReference type="EMBL" id="VIGC01000004">
    <property type="protein sequence ID" value="TQE97281.1"/>
    <property type="molecule type" value="Genomic_DNA"/>
</dbReference>
<keyword evidence="3" id="KW-1003">Cell membrane</keyword>
<evidence type="ECO:0000256" key="8">
    <source>
        <dbReference type="ARBA" id="ARBA00023136"/>
    </source>
</evidence>
<dbReference type="Pfam" id="PF02653">
    <property type="entry name" value="BPD_transp_2"/>
    <property type="match status" value="1"/>
</dbReference>
<dbReference type="PANTHER" id="PTHR32196">
    <property type="entry name" value="ABC TRANSPORTER PERMEASE PROTEIN YPHD-RELATED-RELATED"/>
    <property type="match status" value="1"/>
</dbReference>
<accession>A0A540VKK1</accession>
<dbReference type="GO" id="GO:0005886">
    <property type="term" value="C:plasma membrane"/>
    <property type="evidence" value="ECO:0007669"/>
    <property type="project" value="UniProtKB-SubCell"/>
</dbReference>
<evidence type="ECO:0000256" key="2">
    <source>
        <dbReference type="ARBA" id="ARBA00022448"/>
    </source>
</evidence>
<dbReference type="InParanoid" id="A0A540VKK1"/>
<keyword evidence="8 11" id="KW-0472">Membrane</keyword>
<feature type="transmembrane region" description="Helical" evidence="11">
    <location>
        <begin position="301"/>
        <end position="321"/>
    </location>
</feature>
<evidence type="ECO:0000313" key="12">
    <source>
        <dbReference type="EMBL" id="TQE97281.1"/>
    </source>
</evidence>
<comment type="function">
    <text evidence="9">Part of the binding-protein-dependent transport system for D-xylose. Probably responsible for the translocation of the substrate across the membrane.</text>
</comment>
<feature type="transmembrane region" description="Helical" evidence="11">
    <location>
        <begin position="12"/>
        <end position="32"/>
    </location>
</feature>
<dbReference type="InterPro" id="IPR001851">
    <property type="entry name" value="ABC_transp_permease"/>
</dbReference>
<dbReference type="Proteomes" id="UP000317371">
    <property type="component" value="Unassembled WGS sequence"/>
</dbReference>
<comment type="subcellular location">
    <subcellularLocation>
        <location evidence="1">Cell membrane</location>
        <topology evidence="1">Multi-pass membrane protein</topology>
    </subcellularLocation>
</comment>
<evidence type="ECO:0000256" key="3">
    <source>
        <dbReference type="ARBA" id="ARBA00022475"/>
    </source>
</evidence>
<protein>
    <recommendedName>
        <fullName evidence="10">Xylose transport system permease protein XylH</fullName>
    </recommendedName>
</protein>
<proteinExistence type="predicted"/>
<evidence type="ECO:0000256" key="10">
    <source>
        <dbReference type="ARBA" id="ARBA00035686"/>
    </source>
</evidence>
<evidence type="ECO:0000256" key="1">
    <source>
        <dbReference type="ARBA" id="ARBA00004651"/>
    </source>
</evidence>
<feature type="transmembrane region" description="Helical" evidence="11">
    <location>
        <begin position="89"/>
        <end position="112"/>
    </location>
</feature>
<feature type="transmembrane region" description="Helical" evidence="11">
    <location>
        <begin position="65"/>
        <end position="82"/>
    </location>
</feature>
<organism evidence="12 13">
    <name type="scientific">Litorilinea aerophila</name>
    <dbReference type="NCBI Taxonomy" id="1204385"/>
    <lineage>
        <taxon>Bacteria</taxon>
        <taxon>Bacillati</taxon>
        <taxon>Chloroflexota</taxon>
        <taxon>Caldilineae</taxon>
        <taxon>Caldilineales</taxon>
        <taxon>Caldilineaceae</taxon>
        <taxon>Litorilinea</taxon>
    </lineage>
</organism>
<evidence type="ECO:0000256" key="6">
    <source>
        <dbReference type="ARBA" id="ARBA00022692"/>
    </source>
</evidence>
<sequence>MRRLLTRPELGALGGAILVWIFFAITAPTGFLSLRGTASYLEVASHLGILAVAVALLMIGGEFDLSVGSMIGLAGATMAILSTTQGIPLYLAALVALVIALGVGFINGYLVIRTKLPSFIITLGSLFIIRGLTIAFTRMITGRTQIGGLDRVDGYELMRVLFAGELMVGGARFRASILWWLLVGALATWVLLRTRVGNWIFGAGGAPEAARNVGVPVDKLKIGLFMTTAFAAWLVAAIQITVVKSADTLRGEQQEFIAIIAAVIGGTLLTGGYGSAIGAMLGALIFGMVKQGIVFAGVDADWFNVFLGTMLIIAVLVNNYVRQAAEKARR</sequence>
<dbReference type="OrthoDB" id="9813906at2"/>
<evidence type="ECO:0000313" key="13">
    <source>
        <dbReference type="Proteomes" id="UP000317371"/>
    </source>
</evidence>
<feature type="transmembrane region" description="Helical" evidence="11">
    <location>
        <begin position="222"/>
        <end position="244"/>
    </location>
</feature>
<gene>
    <name evidence="12" type="ORF">FKZ61_03985</name>
</gene>
<evidence type="ECO:0000256" key="7">
    <source>
        <dbReference type="ARBA" id="ARBA00022989"/>
    </source>
</evidence>
<keyword evidence="7 11" id="KW-1133">Transmembrane helix</keyword>
<keyword evidence="6 11" id="KW-0812">Transmembrane</keyword>
<reference evidence="12 13" key="1">
    <citation type="submission" date="2019-06" db="EMBL/GenBank/DDBJ databases">
        <title>Genome sequence of Litorilinea aerophila BAA-2444.</title>
        <authorList>
            <person name="Maclea K.S."/>
            <person name="Maurais E.G."/>
            <person name="Iannazzi L.C."/>
        </authorList>
    </citation>
    <scope>NUCLEOTIDE SEQUENCE [LARGE SCALE GENOMIC DNA]</scope>
    <source>
        <strain evidence="12 13">ATCC BAA-2444</strain>
    </source>
</reference>
<keyword evidence="5" id="KW-0762">Sugar transport</keyword>
<feature type="transmembrane region" description="Helical" evidence="11">
    <location>
        <begin position="118"/>
        <end position="136"/>
    </location>
</feature>
<name>A0A540VKK1_9CHLR</name>
<keyword evidence="4" id="KW-0997">Cell inner membrane</keyword>
<dbReference type="GO" id="GO:0022857">
    <property type="term" value="F:transmembrane transporter activity"/>
    <property type="evidence" value="ECO:0007669"/>
    <property type="project" value="InterPro"/>
</dbReference>
<dbReference type="CDD" id="cd06579">
    <property type="entry name" value="TM_PBP1_transp_AraH_like"/>
    <property type="match status" value="1"/>
</dbReference>
<evidence type="ECO:0000256" key="4">
    <source>
        <dbReference type="ARBA" id="ARBA00022519"/>
    </source>
</evidence>
<dbReference type="PANTHER" id="PTHR32196:SF32">
    <property type="entry name" value="XYLOSE TRANSPORT SYSTEM PERMEASE PROTEIN XYLH"/>
    <property type="match status" value="1"/>
</dbReference>
<keyword evidence="13" id="KW-1185">Reference proteome</keyword>
<dbReference type="AlphaFoldDB" id="A0A540VKK1"/>